<dbReference type="AlphaFoldDB" id="A0A7H5A6T0"/>
<name>A0A7H5A6T0_9ENTR</name>
<dbReference type="RefSeq" id="WP_227502449.1">
    <property type="nucleotide sequence ID" value="NZ_KK036986.1"/>
</dbReference>
<organism evidence="1 2">
    <name type="scientific">Klebsiella michiganensis</name>
    <dbReference type="NCBI Taxonomy" id="1134687"/>
    <lineage>
        <taxon>Bacteria</taxon>
        <taxon>Pseudomonadati</taxon>
        <taxon>Pseudomonadota</taxon>
        <taxon>Gammaproteobacteria</taxon>
        <taxon>Enterobacterales</taxon>
        <taxon>Enterobacteriaceae</taxon>
        <taxon>Klebsiella/Raoultella group</taxon>
        <taxon>Klebsiella</taxon>
    </lineage>
</organism>
<dbReference type="SUPFAM" id="SSF51126">
    <property type="entry name" value="Pectin lyase-like"/>
    <property type="match status" value="1"/>
</dbReference>
<proteinExistence type="predicted"/>
<evidence type="ECO:0000313" key="1">
    <source>
        <dbReference type="EMBL" id="EWF88098.1"/>
    </source>
</evidence>
<dbReference type="InterPro" id="IPR011050">
    <property type="entry name" value="Pectin_lyase_fold/virulence"/>
</dbReference>
<evidence type="ECO:0000313" key="2">
    <source>
        <dbReference type="Proteomes" id="UP000020202"/>
    </source>
</evidence>
<comment type="caution">
    <text evidence="1">The sequence shown here is derived from an EMBL/GenBank/DDBJ whole genome shotgun (WGS) entry which is preliminary data.</text>
</comment>
<reference evidence="1 2" key="1">
    <citation type="submission" date="2014-01" db="EMBL/GenBank/DDBJ databases">
        <title>The Genome Sequence of Klebsiella oxytoca MGH 27.</title>
        <authorList>
            <consortium name="The Broad Institute Genomics Platform"/>
            <consortium name="The Broad Institute Genome Sequencing Center for Infectious Disease"/>
            <person name="Murphy C."/>
            <person name="Cosimi L."/>
            <person name="Cerqueira G."/>
            <person name="Feldgarden M."/>
            <person name="Earl A."/>
            <person name="Hung D."/>
            <person name="Onderdonk A.B."/>
            <person name="Ferraro M.J."/>
            <person name="Hooper D."/>
            <person name="Dekker J."/>
            <person name="O'Brien T."/>
            <person name="Huang S."/>
            <person name="Quan V."/>
            <person name="Ernst C."/>
            <person name="Delaney M."/>
            <person name="DuBois A."/>
            <person name="Kim D.S."/>
            <person name="Young S.K."/>
            <person name="Zeng Q."/>
            <person name="Gargeya S."/>
            <person name="Fitzgerald M."/>
            <person name="Abouelleil A."/>
            <person name="Alvarado L."/>
            <person name="Berlin A.M."/>
            <person name="Chapman S.B."/>
            <person name="Gainer-Dewar J."/>
            <person name="Goldberg J."/>
            <person name="Gnerre S."/>
            <person name="Griggs A."/>
            <person name="Gujja S."/>
            <person name="Hansen M."/>
            <person name="Howarth C."/>
            <person name="Imamovic A."/>
            <person name="Ireland A."/>
            <person name="Larimer J."/>
            <person name="McCowan C."/>
            <person name="Murphy C."/>
            <person name="Pearson M."/>
            <person name="Poon T.W."/>
            <person name="Priest M."/>
            <person name="Roberts A."/>
            <person name="Saif S."/>
            <person name="Shea T."/>
            <person name="Sykes S."/>
            <person name="Wortman J."/>
            <person name="Nusbaum C."/>
            <person name="Birren B."/>
        </authorList>
    </citation>
    <scope>NUCLEOTIDE SEQUENCE [LARGE SCALE GENOMIC DNA]</scope>
    <source>
        <strain evidence="1 2">MGH 27</strain>
    </source>
</reference>
<sequence length="658" mass="72308">MSENNYGALMMKSTLSASVDIDSVLLPGCYPVSSGNSTAPDPSGGILTVYSGPIKRRTFASDSLILVTSTYNPATLRWGEWFYPVTRVNLSSNGDLPGISLSGLQGSGSLFDLLGGWTCPEAWGVVANSSSDAHDNSLNFFRMFEYLRAKGGGVIYMDSRATYYVDYLNFVPSNVTIYACGATIKHINPRSIYGRGGLVVGSSYEWNYETVKAAYTSGNYPASTSNPAFTDPVLQQYLEFNPSFVQAENVHIHDLRMEAVFTDSTYWGGYSLNFANARHCRVHNLRAKGWTQALNVGSDTNLSTPSCFDVRAYNTIVEEPDLVRTYYSIGFISNSTECEFDGWAQMKPMTDGTQNGSAVATNVVDRCYIRDGHVPNLGKTVSSEGVLLNNATNCVVEGIDIRNCTSVISTFYTLNAFSTENGRNTIRNITGEGTYIISLRAKNAVVESFNGVGSFTAELMLANNNASGNIVNKEPVSFYFGGTNLQSWFLANNKIKGWKRTYKYIRPATILLNDKSDTISWDYNKKVATKSGVDLDFLWEVPSNFKAIDDVRCFMRFNTSIDNNAANAGSSVKVSLIQMRSFDGNINTTPYPAIENTRIAASGIEDTDLVAQVGSNPPGLIYMNNTDNGLENSWYISLKMTKNVANNYMKETRIAGYM</sequence>
<accession>A0A7H5A6T0</accession>
<dbReference type="Proteomes" id="UP000020202">
    <property type="component" value="Unassembled WGS sequence"/>
</dbReference>
<protein>
    <recommendedName>
        <fullName evidence="3">Tail spike TSP1/Gp66 N-terminal domain-containing protein</fullName>
    </recommendedName>
</protein>
<evidence type="ECO:0008006" key="3">
    <source>
        <dbReference type="Google" id="ProtNLM"/>
    </source>
</evidence>
<dbReference type="EMBL" id="JCNZ01000009">
    <property type="protein sequence ID" value="EWF88098.1"/>
    <property type="molecule type" value="Genomic_DNA"/>
</dbReference>
<gene>
    <name evidence="1" type="ORF">L373_03279</name>
</gene>